<sequence>MGKTKDSLKATVVAAGVFILARKMLDSPDRNKRRQPDLEVPIARRAHDTQERRPERRTRRYSRSYTESTSD</sequence>
<keyword evidence="3" id="KW-1185">Reference proteome</keyword>
<dbReference type="AlphaFoldDB" id="A0AAX4J1T6"/>
<feature type="compositionally biased region" description="Basic and acidic residues" evidence="1">
    <location>
        <begin position="24"/>
        <end position="37"/>
    </location>
</feature>
<evidence type="ECO:0000313" key="2">
    <source>
        <dbReference type="EMBL" id="WQF89395.1"/>
    </source>
</evidence>
<proteinExistence type="predicted"/>
<evidence type="ECO:0000256" key="1">
    <source>
        <dbReference type="SAM" id="MobiDB-lite"/>
    </source>
</evidence>
<dbReference type="KEGG" id="cdet:87950909"/>
<accession>A0AAX4J1T6</accession>
<dbReference type="RefSeq" id="XP_062786616.1">
    <property type="nucleotide sequence ID" value="XM_062930565.1"/>
</dbReference>
<dbReference type="Proteomes" id="UP001322277">
    <property type="component" value="Chromosome 10"/>
</dbReference>
<name>A0AAX4J1T6_9PEZI</name>
<organism evidence="2 3">
    <name type="scientific">Colletotrichum destructivum</name>
    <dbReference type="NCBI Taxonomy" id="34406"/>
    <lineage>
        <taxon>Eukaryota</taxon>
        <taxon>Fungi</taxon>
        <taxon>Dikarya</taxon>
        <taxon>Ascomycota</taxon>
        <taxon>Pezizomycotina</taxon>
        <taxon>Sordariomycetes</taxon>
        <taxon>Hypocreomycetidae</taxon>
        <taxon>Glomerellales</taxon>
        <taxon>Glomerellaceae</taxon>
        <taxon>Colletotrichum</taxon>
        <taxon>Colletotrichum destructivum species complex</taxon>
    </lineage>
</organism>
<dbReference type="GeneID" id="87950909"/>
<dbReference type="EMBL" id="CP137314">
    <property type="protein sequence ID" value="WQF89395.1"/>
    <property type="molecule type" value="Genomic_DNA"/>
</dbReference>
<feature type="region of interest" description="Disordered" evidence="1">
    <location>
        <begin position="24"/>
        <end position="71"/>
    </location>
</feature>
<evidence type="ECO:0000313" key="3">
    <source>
        <dbReference type="Proteomes" id="UP001322277"/>
    </source>
</evidence>
<feature type="compositionally biased region" description="Basic and acidic residues" evidence="1">
    <location>
        <begin position="45"/>
        <end position="54"/>
    </location>
</feature>
<gene>
    <name evidence="2" type="ORF">CDEST_14409</name>
</gene>
<protein>
    <submittedName>
        <fullName evidence="2">Uncharacterized protein</fullName>
    </submittedName>
</protein>
<reference evidence="3" key="1">
    <citation type="journal article" date="2023" name="bioRxiv">
        <title>Complete genome of the Medicago anthracnose fungus, Colletotrichum destructivum, reveals a mini-chromosome-like region within a core chromosome.</title>
        <authorList>
            <person name="Lapalu N."/>
            <person name="Simon A."/>
            <person name="Lu A."/>
            <person name="Plaumann P.-L."/>
            <person name="Amselem J."/>
            <person name="Pigne S."/>
            <person name="Auger A."/>
            <person name="Koch C."/>
            <person name="Dallery J.-F."/>
            <person name="O'Connell R.J."/>
        </authorList>
    </citation>
    <scope>NUCLEOTIDE SEQUENCE [LARGE SCALE GENOMIC DNA]</scope>
    <source>
        <strain evidence="3">CBS 520.97</strain>
    </source>
</reference>